<protein>
    <recommendedName>
        <fullName evidence="3">Phage tail protein</fullName>
    </recommendedName>
</protein>
<evidence type="ECO:0008006" key="3">
    <source>
        <dbReference type="Google" id="ProtNLM"/>
    </source>
</evidence>
<comment type="caution">
    <text evidence="1">The sequence shown here is derived from an EMBL/GenBank/DDBJ whole genome shotgun (WGS) entry which is preliminary data.</text>
</comment>
<dbReference type="AlphaFoldDB" id="A0A1W0CIY8"/>
<dbReference type="Pfam" id="PF06995">
    <property type="entry name" value="Phage_P2_GpU"/>
    <property type="match status" value="1"/>
</dbReference>
<proteinExistence type="predicted"/>
<evidence type="ECO:0000313" key="2">
    <source>
        <dbReference type="Proteomes" id="UP000192721"/>
    </source>
</evidence>
<evidence type="ECO:0000313" key="1">
    <source>
        <dbReference type="EMBL" id="OQS34689.1"/>
    </source>
</evidence>
<dbReference type="RefSeq" id="WP_081556491.1">
    <property type="nucleotide sequence ID" value="NZ_MUKV01000031.1"/>
</dbReference>
<dbReference type="InterPro" id="IPR009734">
    <property type="entry name" value="Myoviridae_GpU"/>
</dbReference>
<dbReference type="EMBL" id="MUKV01000031">
    <property type="protein sequence ID" value="OQS34689.1"/>
    <property type="molecule type" value="Genomic_DNA"/>
</dbReference>
<dbReference type="Proteomes" id="UP000192721">
    <property type="component" value="Unassembled WGS sequence"/>
</dbReference>
<gene>
    <name evidence="1" type="ORF">B0T45_18575</name>
</gene>
<accession>A0A1W0CIY8</accession>
<name>A0A1W0CIY8_9NEIS</name>
<organism evidence="1 2">
    <name type="scientific">Chromobacterium haemolyticum</name>
    <dbReference type="NCBI Taxonomy" id="394935"/>
    <lineage>
        <taxon>Bacteria</taxon>
        <taxon>Pseudomonadati</taxon>
        <taxon>Pseudomonadota</taxon>
        <taxon>Betaproteobacteria</taxon>
        <taxon>Neisseriales</taxon>
        <taxon>Chromobacteriaceae</taxon>
        <taxon>Chromobacterium</taxon>
    </lineage>
</organism>
<reference evidence="1 2" key="1">
    <citation type="submission" date="2017-02" db="EMBL/GenBank/DDBJ databases">
        <title>Chromobacterium haemolyticum H5244.</title>
        <authorList>
            <person name="Gulvik C.A."/>
        </authorList>
    </citation>
    <scope>NUCLEOTIDE SEQUENCE [LARGE SCALE GENOMIC DNA]</scope>
    <source>
        <strain evidence="1 2">H5244</strain>
    </source>
</reference>
<sequence length="303" mass="32360">MYAVLGNIEFDLISYFDGLEQRSGSDFAEHGRIGGKPVLQFVGDKLDEIRIDLVLHAAYCQPDEELQKLQAARQQHQALAFVLGNGDYKGRFVIAELQSTGRQTDRSGSLLAVEAQLSLREYGGDAPPKPKPALAKAAASLPAGKLKLPAGLERFKADIAGLAKTVAQVKSVVGKVKTVINTARELRQLAGRDPAAALEKLPGLLKEVQAAAPGLQVSAEQMAKFEQYSKLAGDAVRVGQSLQQAKFNMTAMGRLLTGTPAGQVLDKLAACEEINGRSEVALRELAEPLAGLAAKAAVRRILR</sequence>